<dbReference type="PANTHER" id="PTHR21089:SF1">
    <property type="entry name" value="BIFUNCTIONAL 3-DEHYDROQUINATE DEHYDRATASE_SHIKIMATE DEHYDROGENASE, CHLOROPLASTIC"/>
    <property type="match status" value="1"/>
</dbReference>
<keyword evidence="7" id="KW-0704">Schiff base</keyword>
<dbReference type="UniPathway" id="UPA00053">
    <property type="reaction ID" value="UER00086"/>
</dbReference>
<comment type="catalytic activity">
    <reaction evidence="6 8">
        <text>shikimate + NADP(+) = 3-dehydroshikimate + NADPH + H(+)</text>
        <dbReference type="Rhea" id="RHEA:17737"/>
        <dbReference type="ChEBI" id="CHEBI:15378"/>
        <dbReference type="ChEBI" id="CHEBI:16630"/>
        <dbReference type="ChEBI" id="CHEBI:36208"/>
        <dbReference type="ChEBI" id="CHEBI:57783"/>
        <dbReference type="ChEBI" id="CHEBI:58349"/>
        <dbReference type="EC" id="1.1.1.25"/>
    </reaction>
</comment>
<evidence type="ECO:0000256" key="8">
    <source>
        <dbReference type="HAMAP-Rule" id="MF_00222"/>
    </source>
</evidence>
<feature type="binding site" evidence="8">
    <location>
        <position position="435"/>
    </location>
    <ligand>
        <name>shikimate</name>
        <dbReference type="ChEBI" id="CHEBI:36208"/>
    </ligand>
</feature>
<dbReference type="Pfam" id="PF08501">
    <property type="entry name" value="Shikimate_dh_N"/>
    <property type="match status" value="1"/>
</dbReference>
<dbReference type="GO" id="GO:0004764">
    <property type="term" value="F:shikimate 3-dehydrogenase (NADP+) activity"/>
    <property type="evidence" value="ECO:0007669"/>
    <property type="project" value="UniProtKB-UniRule"/>
</dbReference>
<feature type="domain" description="SDH C-terminal" evidence="11">
    <location>
        <begin position="456"/>
        <end position="486"/>
    </location>
</feature>
<dbReference type="SUPFAM" id="SSF53223">
    <property type="entry name" value="Aminoacid dehydrogenase-like, N-terminal domain"/>
    <property type="match status" value="1"/>
</dbReference>
<evidence type="ECO:0000256" key="1">
    <source>
        <dbReference type="ARBA" id="ARBA00004871"/>
    </source>
</evidence>
<feature type="binding site" evidence="8">
    <location>
        <position position="278"/>
    </location>
    <ligand>
        <name>shikimate</name>
        <dbReference type="ChEBI" id="CHEBI:36208"/>
    </ligand>
</feature>
<dbReference type="SUPFAM" id="SSF51569">
    <property type="entry name" value="Aldolase"/>
    <property type="match status" value="1"/>
</dbReference>
<feature type="binding site" evidence="7">
    <location>
        <begin position="30"/>
        <end position="32"/>
    </location>
    <ligand>
        <name>3-dehydroquinate</name>
        <dbReference type="ChEBI" id="CHEBI:32364"/>
    </ligand>
</feature>
<dbReference type="GO" id="GO:0009423">
    <property type="term" value="P:chorismate biosynthetic process"/>
    <property type="evidence" value="ECO:0007669"/>
    <property type="project" value="UniProtKB-UniRule"/>
</dbReference>
<dbReference type="HAMAP" id="MF_00214">
    <property type="entry name" value="AroD"/>
    <property type="match status" value="1"/>
</dbReference>
<feature type="active site" description="Proton donor/acceptor" evidence="7">
    <location>
        <position position="111"/>
    </location>
</feature>
<feature type="binding site" evidence="8">
    <location>
        <position position="463"/>
    </location>
    <ligand>
        <name>shikimate</name>
        <dbReference type="ChEBI" id="CHEBI:36208"/>
    </ligand>
</feature>
<dbReference type="InterPro" id="IPR001381">
    <property type="entry name" value="DHquinase_I"/>
</dbReference>
<dbReference type="Pfam" id="PF01487">
    <property type="entry name" value="DHquinase_I"/>
    <property type="match status" value="1"/>
</dbReference>
<comment type="pathway">
    <text evidence="7">Metabolic intermediate biosynthesis; chorismate biosynthesis; chorismate from D-erythrose 4-phosphate and phosphoenolpyruvate: step 3/7.</text>
</comment>
<dbReference type="InterPro" id="IPR022893">
    <property type="entry name" value="Shikimate_DH_fam"/>
</dbReference>
<comment type="function">
    <text evidence="7">Involved in the third step of the chorismate pathway, which leads to the biosynthesis of aromatic amino acids. Catalyzes the cis-dehydration of 3-dehydroquinate (DHQ) and introduces the first double bond of the aromatic ring to yield 3-dehydroshikimate.</text>
</comment>
<keyword evidence="4 8" id="KW-0560">Oxidoreductase</keyword>
<dbReference type="Pfam" id="PF18317">
    <property type="entry name" value="SDH_C"/>
    <property type="match status" value="1"/>
</dbReference>
<evidence type="ECO:0000256" key="5">
    <source>
        <dbReference type="ARBA" id="ARBA00023141"/>
    </source>
</evidence>
<dbReference type="GO" id="GO:0003855">
    <property type="term" value="F:3-dehydroquinate dehydratase activity"/>
    <property type="evidence" value="ECO:0007669"/>
    <property type="project" value="UniProtKB-UniRule"/>
</dbReference>
<feature type="binding site" evidence="8">
    <location>
        <position position="294"/>
    </location>
    <ligand>
        <name>NADP(+)</name>
        <dbReference type="ChEBI" id="CHEBI:58349"/>
    </ligand>
</feature>
<feature type="binding site" evidence="7">
    <location>
        <position position="199"/>
    </location>
    <ligand>
        <name>3-dehydroquinate</name>
        <dbReference type="ChEBI" id="CHEBI:32364"/>
    </ligand>
</feature>
<feature type="binding site" evidence="8">
    <location>
        <begin position="348"/>
        <end position="352"/>
    </location>
    <ligand>
        <name>NADP(+)</name>
        <dbReference type="ChEBI" id="CHEBI:58349"/>
    </ligand>
</feature>
<comment type="caution">
    <text evidence="7">Lacks conserved residue(s) required for the propagation of feature annotation.</text>
</comment>
<evidence type="ECO:0000259" key="10">
    <source>
        <dbReference type="Pfam" id="PF08501"/>
    </source>
</evidence>
<dbReference type="InterPro" id="IPR011342">
    <property type="entry name" value="Shikimate_DH"/>
</dbReference>
<dbReference type="InterPro" id="IPR036291">
    <property type="entry name" value="NAD(P)-bd_dom_sf"/>
</dbReference>
<accession>A0A7C2P7G1</accession>
<dbReference type="HAMAP" id="MF_00222">
    <property type="entry name" value="Shikimate_DH_AroE"/>
    <property type="match status" value="1"/>
</dbReference>
<comment type="catalytic activity">
    <reaction evidence="7">
        <text>3-dehydroquinate = 3-dehydroshikimate + H2O</text>
        <dbReference type="Rhea" id="RHEA:21096"/>
        <dbReference type="ChEBI" id="CHEBI:15377"/>
        <dbReference type="ChEBI" id="CHEBI:16630"/>
        <dbReference type="ChEBI" id="CHEBI:32364"/>
        <dbReference type="EC" id="4.2.1.10"/>
    </reaction>
</comment>
<dbReference type="Gene3D" id="3.20.20.70">
    <property type="entry name" value="Aldolase class I"/>
    <property type="match status" value="1"/>
</dbReference>
<evidence type="ECO:0000256" key="2">
    <source>
        <dbReference type="ARBA" id="ARBA00022605"/>
    </source>
</evidence>
<comment type="function">
    <text evidence="8">Involved in the biosynthesis of the chorismate, which leads to the biosynthesis of aromatic amino acids. Catalyzes the reversible NADPH linked reduction of 3-dehydroshikimate (DHSA) to yield shikimate (SA).</text>
</comment>
<feature type="binding site" evidence="7">
    <location>
        <position position="58"/>
    </location>
    <ligand>
        <name>3-dehydroquinate</name>
        <dbReference type="ChEBI" id="CHEBI:32364"/>
    </ligand>
</feature>
<keyword evidence="3 8" id="KW-0521">NADP</keyword>
<dbReference type="InterPro" id="IPR041121">
    <property type="entry name" value="SDH_C"/>
</dbReference>
<dbReference type="CDD" id="cd01065">
    <property type="entry name" value="NAD_bind_Shikimate_DH"/>
    <property type="match status" value="1"/>
</dbReference>
<feature type="active site" description="Schiff-base intermediate with substrate" evidence="7">
    <location>
        <position position="136"/>
    </location>
</feature>
<comment type="similarity">
    <text evidence="8">Belongs to the shikimate dehydrogenase family.</text>
</comment>
<evidence type="ECO:0000256" key="3">
    <source>
        <dbReference type="ARBA" id="ARBA00022857"/>
    </source>
</evidence>
<keyword evidence="7" id="KW-0456">Lyase</keyword>
<keyword evidence="2 7" id="KW-0028">Amino-acid biosynthesis</keyword>
<feature type="active site" description="Proton acceptor" evidence="8">
    <location>
        <position position="282"/>
    </location>
</feature>
<comment type="subunit">
    <text evidence="7">Homodimer.</text>
</comment>
<dbReference type="EC" id="4.2.1.10" evidence="7"/>
<dbReference type="InterPro" id="IPR046346">
    <property type="entry name" value="Aminoacid_DH-like_N_sf"/>
</dbReference>
<dbReference type="GO" id="GO:0008652">
    <property type="term" value="P:amino acid biosynthetic process"/>
    <property type="evidence" value="ECO:0007669"/>
    <property type="project" value="UniProtKB-KW"/>
</dbReference>
<evidence type="ECO:0000256" key="7">
    <source>
        <dbReference type="HAMAP-Rule" id="MF_00214"/>
    </source>
</evidence>
<dbReference type="SUPFAM" id="SSF51735">
    <property type="entry name" value="NAD(P)-binding Rossmann-fold domains"/>
    <property type="match status" value="1"/>
</dbReference>
<dbReference type="CDD" id="cd00502">
    <property type="entry name" value="DHQase_I"/>
    <property type="match status" value="1"/>
</dbReference>
<dbReference type="GO" id="GO:0009073">
    <property type="term" value="P:aromatic amino acid family biosynthetic process"/>
    <property type="evidence" value="ECO:0007669"/>
    <property type="project" value="UniProtKB-KW"/>
</dbReference>
<feature type="binding site" evidence="8">
    <location>
        <position position="319"/>
    </location>
    <ligand>
        <name>shikimate</name>
        <dbReference type="ChEBI" id="CHEBI:36208"/>
    </ligand>
</feature>
<feature type="binding site" evidence="8">
    <location>
        <begin position="231"/>
        <end position="233"/>
    </location>
    <ligand>
        <name>shikimate</name>
        <dbReference type="ChEBI" id="CHEBI:36208"/>
    </ligand>
</feature>
<gene>
    <name evidence="8 12" type="primary">aroE</name>
    <name evidence="7" type="synonym">aroD</name>
    <name evidence="12" type="ORF">ENQ76_13825</name>
</gene>
<dbReference type="EC" id="1.1.1.25" evidence="8"/>
<feature type="domain" description="Shikimate dehydrogenase substrate binding N-terminal" evidence="10">
    <location>
        <begin position="223"/>
        <end position="305"/>
    </location>
</feature>
<comment type="caution">
    <text evidence="12">The sequence shown here is derived from an EMBL/GenBank/DDBJ whole genome shotgun (WGS) entry which is preliminary data.</text>
</comment>
<evidence type="ECO:0000256" key="6">
    <source>
        <dbReference type="ARBA" id="ARBA00049442"/>
    </source>
</evidence>
<dbReference type="InterPro" id="IPR013708">
    <property type="entry name" value="Shikimate_DH-bd_N"/>
</dbReference>
<sequence>MICVSIARTRHRMMIAEHQALAQRGAQLVELRADWLSRGPDLTRLLAERPTPVVFTCRRPVDGGRWSGTEDERQTLLRSAIVAGVDYVDLERDIAPKIRRYGKTKRIVSHHDFQQTPDDLEEIYAGMTELDADVLKVVTMANTPADCVRLLKLVKDAPKPTVAFCMGEFGVASRLLCGRYGAPFTYATFSSEREIAPGQLSFEHMTSLYHYDQIGPKTQVFGVLGDPIGHSLSPLLHNKAMRHLGIDGVYLPLRVPPDAFDATLDEFRWLDIRGYSVTIPHKEAALAKFPDCEDIVRQIGAANTIYRDDGGQWRSANTDFSAALESLKLGLKDSAMDTFEGKRVLMLGAGGAARAIALGLIHHGSALVIASRTTDRAKRLATELGCRYVTWENRGSEGWDILVNCTPVGMYPNLDDTPFPENWLREDGLVFDTIYNPEQTLLIKQARERNCRTVTGIEMFVRQAAEQFRLFTGREPPVDFMRETLRTGISPVRVH</sequence>
<dbReference type="Gene3D" id="3.40.50.10860">
    <property type="entry name" value="Leucine Dehydrogenase, chain A, domain 1"/>
    <property type="match status" value="1"/>
</dbReference>
<feature type="binding site" evidence="8">
    <location>
        <position position="433"/>
    </location>
    <ligand>
        <name>NADP(+)</name>
        <dbReference type="ChEBI" id="CHEBI:58349"/>
    </ligand>
</feature>
<evidence type="ECO:0000256" key="4">
    <source>
        <dbReference type="ARBA" id="ARBA00023002"/>
    </source>
</evidence>
<dbReference type="NCBIfam" id="TIGR00507">
    <property type="entry name" value="aroE"/>
    <property type="match status" value="1"/>
</dbReference>
<feature type="binding site" evidence="7">
    <location>
        <position position="5"/>
    </location>
    <ligand>
        <name>3-dehydroquinate</name>
        <dbReference type="ChEBI" id="CHEBI:32364"/>
    </ligand>
</feature>
<dbReference type="EMBL" id="DSOK01000381">
    <property type="protein sequence ID" value="HEN16535.1"/>
    <property type="molecule type" value="Genomic_DNA"/>
</dbReference>
<evidence type="ECO:0000259" key="9">
    <source>
        <dbReference type="Pfam" id="PF01488"/>
    </source>
</evidence>
<feature type="binding site" evidence="7">
    <location>
        <position position="174"/>
    </location>
    <ligand>
        <name>3-dehydroquinate</name>
        <dbReference type="ChEBI" id="CHEBI:32364"/>
    </ligand>
</feature>
<evidence type="ECO:0000313" key="12">
    <source>
        <dbReference type="EMBL" id="HEN16535.1"/>
    </source>
</evidence>
<dbReference type="Pfam" id="PF01488">
    <property type="entry name" value="Shikimate_DH"/>
    <property type="match status" value="1"/>
</dbReference>
<proteinExistence type="inferred from homology"/>
<feature type="binding site" evidence="8">
    <location>
        <position position="303"/>
    </location>
    <ligand>
        <name>shikimate</name>
        <dbReference type="ChEBI" id="CHEBI:36208"/>
    </ligand>
</feature>
<comment type="similarity">
    <text evidence="7">Belongs to the type-I 3-dehydroquinase family.</text>
</comment>
<keyword evidence="5 7" id="KW-0057">Aromatic amino acid biosynthesis</keyword>
<protein>
    <recommendedName>
        <fullName evidence="7 8">Multifunctional fusion protein</fullName>
    </recommendedName>
    <domain>
        <recommendedName>
            <fullName evidence="7">3-dehydroquinate dehydratase</fullName>
            <shortName evidence="7">3-dehydroquinase</shortName>
            <ecNumber evidence="7">4.2.1.10</ecNumber>
        </recommendedName>
        <alternativeName>
            <fullName evidence="7">Type I DHQase</fullName>
        </alternativeName>
        <alternativeName>
            <fullName evidence="7">Type I dehydroquinase</fullName>
            <shortName evidence="7">DHQ1</shortName>
        </alternativeName>
    </domain>
    <domain>
        <recommendedName>
            <fullName evidence="8">Shikimate dehydrogenase (NADP(+))</fullName>
            <shortName evidence="8">SDH</shortName>
            <ecNumber evidence="8">1.1.1.25</ecNumber>
        </recommendedName>
    </domain>
</protein>
<dbReference type="GO" id="GO:0019632">
    <property type="term" value="P:shikimate metabolic process"/>
    <property type="evidence" value="ECO:0007669"/>
    <property type="project" value="InterPro"/>
</dbReference>
<dbReference type="AlphaFoldDB" id="A0A7C2P7G1"/>
<dbReference type="Gene3D" id="3.40.50.720">
    <property type="entry name" value="NAD(P)-binding Rossmann-like Domain"/>
    <property type="match status" value="1"/>
</dbReference>
<reference evidence="12" key="1">
    <citation type="journal article" date="2020" name="mSystems">
        <title>Genome- and Community-Level Interaction Insights into Carbon Utilization and Element Cycling Functions of Hydrothermarchaeota in Hydrothermal Sediment.</title>
        <authorList>
            <person name="Zhou Z."/>
            <person name="Liu Y."/>
            <person name="Xu W."/>
            <person name="Pan J."/>
            <person name="Luo Z.H."/>
            <person name="Li M."/>
        </authorList>
    </citation>
    <scope>NUCLEOTIDE SEQUENCE [LARGE SCALE GENOMIC DNA]</scope>
    <source>
        <strain evidence="12">SpSt-339</strain>
    </source>
</reference>
<feature type="domain" description="Quinate/shikimate 5-dehydrogenase/glutamyl-tRNA reductase" evidence="9">
    <location>
        <begin position="334"/>
        <end position="387"/>
    </location>
</feature>
<dbReference type="GO" id="GO:0005829">
    <property type="term" value="C:cytosol"/>
    <property type="evidence" value="ECO:0007669"/>
    <property type="project" value="TreeGrafter"/>
</dbReference>
<dbReference type="GO" id="GO:0050661">
    <property type="term" value="F:NADP binding"/>
    <property type="evidence" value="ECO:0007669"/>
    <property type="project" value="InterPro"/>
</dbReference>
<dbReference type="InterPro" id="IPR006151">
    <property type="entry name" value="Shikm_DH/Glu-tRNA_Rdtase"/>
</dbReference>
<feature type="binding site" evidence="8">
    <location>
        <position position="456"/>
    </location>
    <ligand>
        <name>NADP(+)</name>
        <dbReference type="ChEBI" id="CHEBI:58349"/>
    </ligand>
</feature>
<dbReference type="InterPro" id="IPR013785">
    <property type="entry name" value="Aldolase_TIM"/>
</dbReference>
<dbReference type="PANTHER" id="PTHR21089">
    <property type="entry name" value="SHIKIMATE DEHYDROGENASE"/>
    <property type="match status" value="1"/>
</dbReference>
<name>A0A7C2P7G1_9PLAN</name>
<evidence type="ECO:0000259" key="11">
    <source>
        <dbReference type="Pfam" id="PF18317"/>
    </source>
</evidence>
<organism evidence="12">
    <name type="scientific">Schlesneria paludicola</name>
    <dbReference type="NCBI Taxonomy" id="360056"/>
    <lineage>
        <taxon>Bacteria</taxon>
        <taxon>Pseudomonadati</taxon>
        <taxon>Planctomycetota</taxon>
        <taxon>Planctomycetia</taxon>
        <taxon>Planctomycetales</taxon>
        <taxon>Planctomycetaceae</taxon>
        <taxon>Schlesneria</taxon>
    </lineage>
</organism>
<comment type="pathway">
    <text evidence="1 8">Metabolic intermediate biosynthesis; chorismate biosynthesis; chorismate from D-erythrose 4-phosphate and phosphoenolpyruvate: step 4/7.</text>
</comment>